<dbReference type="Proteomes" id="UP000505210">
    <property type="component" value="Chromosome"/>
</dbReference>
<dbReference type="RefSeq" id="WP_172355669.1">
    <property type="nucleotide sequence ID" value="NZ_CP053661.1"/>
</dbReference>
<evidence type="ECO:0000256" key="1">
    <source>
        <dbReference type="SAM" id="MobiDB-lite"/>
    </source>
</evidence>
<evidence type="ECO:0000313" key="2">
    <source>
        <dbReference type="EMBL" id="QKD82667.1"/>
    </source>
</evidence>
<gene>
    <name evidence="2" type="ORF">HPC62_11180</name>
</gene>
<dbReference type="KEGG" id="theu:HPC62_11180"/>
<feature type="compositionally biased region" description="Polar residues" evidence="1">
    <location>
        <begin position="1"/>
        <end position="13"/>
    </location>
</feature>
<keyword evidence="3" id="KW-1185">Reference proteome</keyword>
<accession>A0A6M8BCQ5</accession>
<feature type="region of interest" description="Disordered" evidence="1">
    <location>
        <begin position="1"/>
        <end position="21"/>
    </location>
</feature>
<sequence>MNSFSTKALQNGSAAPEFEDEFGRRGQAGRSIAQRFAAYLKRQGFLPTVHFTQRFLQRLASKGVRFDPRTFVREFRAAKHYRQTRPGYNTRLTVVRGVPIVYRPGGENGNRIVLVTALEQGADLPPVARTAPPKQREAEWELESEFEWEFESKLEQEFESKLEQIIVSNTPRSFDARVQQQYLETLQETAAELEADPFVVEDIKRRIPPGHETLNREAAKGLPITPAELNAMNRGVRRVDLEKITNHFKPSQQRRHMLRRHKCQSLEEALAEARQQLVAIYQRIMAAPTREAAFEWLGEALHLIQDSYSSAHTERENGGAGAIRFIRYFGMGGLSYPHEHRVMPMRQPNGRVFFGDPRDYINLSNMPTRAAIAASRRFIQLVLRHLQAAVSSPAHQAELKQFMDSVLVLSPRRTPTKSLYPRCP</sequence>
<dbReference type="AlphaFoldDB" id="A0A6M8BCQ5"/>
<protein>
    <submittedName>
        <fullName evidence="2">Uncharacterized protein</fullName>
    </submittedName>
</protein>
<organism evidence="2 3">
    <name type="scientific">Thermoleptolyngbya sichuanensis A183</name>
    <dbReference type="NCBI Taxonomy" id="2737172"/>
    <lineage>
        <taxon>Bacteria</taxon>
        <taxon>Bacillati</taxon>
        <taxon>Cyanobacteriota</taxon>
        <taxon>Cyanophyceae</taxon>
        <taxon>Oculatellales</taxon>
        <taxon>Oculatellaceae</taxon>
        <taxon>Thermoleptolyngbya</taxon>
        <taxon>Thermoleptolyngbya sichuanensis</taxon>
    </lineage>
</organism>
<evidence type="ECO:0000313" key="3">
    <source>
        <dbReference type="Proteomes" id="UP000505210"/>
    </source>
</evidence>
<dbReference type="EMBL" id="CP053661">
    <property type="protein sequence ID" value="QKD82667.1"/>
    <property type="molecule type" value="Genomic_DNA"/>
</dbReference>
<name>A0A6M8BCQ5_9CYAN</name>
<proteinExistence type="predicted"/>
<reference evidence="2 3" key="1">
    <citation type="submission" date="2020-05" db="EMBL/GenBank/DDBJ databases">
        <title>Complete genome sequence of of a novel Thermoleptolyngbya strain isolated from hot springs of Ganzi, Sichuan China.</title>
        <authorList>
            <person name="Tang J."/>
            <person name="Daroch M."/>
            <person name="Li L."/>
            <person name="Waleron K."/>
            <person name="Waleron M."/>
            <person name="Waleron M."/>
        </authorList>
    </citation>
    <scope>NUCLEOTIDE SEQUENCE [LARGE SCALE GENOMIC DNA]</scope>
    <source>
        <strain evidence="2 3">PKUAC-SCTA183</strain>
    </source>
</reference>